<dbReference type="SUPFAM" id="SSF52540">
    <property type="entry name" value="P-loop containing nucleoside triphosphate hydrolases"/>
    <property type="match status" value="1"/>
</dbReference>
<name>Q2CBZ5_OCEGH</name>
<evidence type="ECO:0000313" key="3">
    <source>
        <dbReference type="Proteomes" id="UP000003635"/>
    </source>
</evidence>
<keyword evidence="3" id="KW-1185">Reference proteome</keyword>
<feature type="domain" description="Sulfotransferase" evidence="1">
    <location>
        <begin position="111"/>
        <end position="219"/>
    </location>
</feature>
<dbReference type="OrthoDB" id="5147122at2"/>
<dbReference type="RefSeq" id="WP_007254520.1">
    <property type="nucleotide sequence ID" value="NZ_CH724107.1"/>
</dbReference>
<dbReference type="InterPro" id="IPR000863">
    <property type="entry name" value="Sulfotransferase_dom"/>
</dbReference>
<dbReference type="EMBL" id="AAOT01000034">
    <property type="protein sequence ID" value="EAR50199.1"/>
    <property type="molecule type" value="Genomic_DNA"/>
</dbReference>
<reference evidence="2 3" key="1">
    <citation type="journal article" date="2010" name="J. Bacteriol.">
        <title>Genome sequences of Oceanicola granulosus HTCC2516(T) and Oceanicola batsensis HTCC2597(TDelta).</title>
        <authorList>
            <person name="Thrash J.C."/>
            <person name="Cho J.C."/>
            <person name="Vergin K.L."/>
            <person name="Giovannoni S.J."/>
        </authorList>
    </citation>
    <scope>NUCLEOTIDE SEQUENCE [LARGE SCALE GENOMIC DNA]</scope>
    <source>
        <strain evidence="3">ATCC BAA-861 / DSM 15982 / KCTC 12143 / HTCC2516</strain>
    </source>
</reference>
<evidence type="ECO:0000259" key="1">
    <source>
        <dbReference type="Pfam" id="PF00685"/>
    </source>
</evidence>
<protein>
    <recommendedName>
        <fullName evidence="1">Sulfotransferase domain-containing protein</fullName>
    </recommendedName>
</protein>
<dbReference type="AlphaFoldDB" id="Q2CBZ5"/>
<dbReference type="Pfam" id="PF00685">
    <property type="entry name" value="Sulfotransfer_1"/>
    <property type="match status" value="1"/>
</dbReference>
<organism evidence="2 3">
    <name type="scientific">Oceanicola granulosus (strain ATCC BAA-861 / DSM 15982 / KCTC 12143 / HTCC2516)</name>
    <dbReference type="NCBI Taxonomy" id="314256"/>
    <lineage>
        <taxon>Bacteria</taxon>
        <taxon>Pseudomonadati</taxon>
        <taxon>Pseudomonadota</taxon>
        <taxon>Alphaproteobacteria</taxon>
        <taxon>Rhodobacterales</taxon>
        <taxon>Roseobacteraceae</taxon>
        <taxon>Oceanicola</taxon>
    </lineage>
</organism>
<dbReference type="HOGENOM" id="CLU_989846_0_0_5"/>
<dbReference type="InterPro" id="IPR027417">
    <property type="entry name" value="P-loop_NTPase"/>
</dbReference>
<gene>
    <name evidence="2" type="ORF">OG2516_04963</name>
</gene>
<dbReference type="Gene3D" id="3.40.50.300">
    <property type="entry name" value="P-loop containing nucleotide triphosphate hydrolases"/>
    <property type="match status" value="1"/>
</dbReference>
<proteinExistence type="predicted"/>
<dbReference type="STRING" id="314256.OG2516_04963"/>
<dbReference type="GO" id="GO:0008146">
    <property type="term" value="F:sulfotransferase activity"/>
    <property type="evidence" value="ECO:0007669"/>
    <property type="project" value="InterPro"/>
</dbReference>
<comment type="caution">
    <text evidence="2">The sequence shown here is derived from an EMBL/GenBank/DDBJ whole genome shotgun (WGS) entry which is preliminary data.</text>
</comment>
<dbReference type="eggNOG" id="ENOG5032W64">
    <property type="taxonomic scope" value="Bacteria"/>
</dbReference>
<dbReference type="Proteomes" id="UP000003635">
    <property type="component" value="Unassembled WGS sequence"/>
</dbReference>
<accession>Q2CBZ5</accession>
<sequence>MTLYLHIGLPKTATSFWQAVVFPHVEDLVLVHRKQEVANGIIEPLKIYCHDGDQNNGERLGRLVTNIGQLRDRARAEGIDDMLITNENMSMMPLDIWEGTGPGPELVIERLQALVRALGSPETKVMFGTRTPEEWLPSRYAETAKLREDFSQEDFERRVEAMCNSSELSEQESWLHYDHVARLLRAAFGAGNVLVMPMERLSEDNEAAILEVGRFLGGRDLTPAIAKMREAGSLERKRNRLRRDDGSWKMKGHTARIAIDDALSARVRARFADPTGAEAAG</sequence>
<evidence type="ECO:0000313" key="2">
    <source>
        <dbReference type="EMBL" id="EAR50199.1"/>
    </source>
</evidence>